<dbReference type="SUPFAM" id="SSF52218">
    <property type="entry name" value="Flavoproteins"/>
    <property type="match status" value="1"/>
</dbReference>
<name>A0A2T4Z309_9HYPH</name>
<dbReference type="InterPro" id="IPR029039">
    <property type="entry name" value="Flavoprotein-like_sf"/>
</dbReference>
<evidence type="ECO:0000313" key="5">
    <source>
        <dbReference type="Proteomes" id="UP000241808"/>
    </source>
</evidence>
<proteinExistence type="inferred from homology"/>
<evidence type="ECO:0000259" key="3">
    <source>
        <dbReference type="Pfam" id="PF02525"/>
    </source>
</evidence>
<dbReference type="Proteomes" id="UP000241808">
    <property type="component" value="Unassembled WGS sequence"/>
</dbReference>
<evidence type="ECO:0000256" key="1">
    <source>
        <dbReference type="ARBA" id="ARBA00006252"/>
    </source>
</evidence>
<dbReference type="AlphaFoldDB" id="A0A2T4Z309"/>
<dbReference type="Pfam" id="PF02525">
    <property type="entry name" value="Flavodoxin_2"/>
    <property type="match status" value="1"/>
</dbReference>
<dbReference type="PANTHER" id="PTHR10204">
    <property type="entry name" value="NAD P H OXIDOREDUCTASE-RELATED"/>
    <property type="match status" value="1"/>
</dbReference>
<sequence>MGRRIAIIQGHPDLAPERLCRRLAAAYAAGAAEAGHEVRVIDVATLHLPMLATKADFETGTAPDAARAAQETLAWAEHWLILYPLWLGSMPALLKGFFEQVGRPGFAFRYRDKGFPEKLMAGRSAHVVVTMGMPGFLYRWFYGAHSLKALKRNILGFIGVGPIRDTVIGGVDGLGPEGVAKLETRFRGLGATAG</sequence>
<reference evidence="4 5" key="1">
    <citation type="submission" date="2018-04" db="EMBL/GenBank/DDBJ databases">
        <title>Genomic Encyclopedia of Archaeal and Bacterial Type Strains, Phase II (KMG-II): from individual species to whole genera.</title>
        <authorList>
            <person name="Goeker M."/>
        </authorList>
    </citation>
    <scope>NUCLEOTIDE SEQUENCE [LARGE SCALE GENOMIC DNA]</scope>
    <source>
        <strain evidence="4 5">DSM 25521</strain>
    </source>
</reference>
<dbReference type="RefSeq" id="WP_108178000.1">
    <property type="nucleotide sequence ID" value="NZ_PZZL01000005.1"/>
</dbReference>
<dbReference type="OrthoDB" id="9798454at2"/>
<dbReference type="GO" id="GO:0005829">
    <property type="term" value="C:cytosol"/>
    <property type="evidence" value="ECO:0007669"/>
    <property type="project" value="TreeGrafter"/>
</dbReference>
<dbReference type="InterPro" id="IPR051545">
    <property type="entry name" value="NAD(P)H_dehydrogenase_qn"/>
</dbReference>
<keyword evidence="2" id="KW-0560">Oxidoreductase</keyword>
<dbReference type="PANTHER" id="PTHR10204:SF34">
    <property type="entry name" value="NAD(P)H DEHYDROGENASE [QUINONE] 1 ISOFORM 1"/>
    <property type="match status" value="1"/>
</dbReference>
<comment type="similarity">
    <text evidence="1">Belongs to the NAD(P)H dehydrogenase (quinone) family.</text>
</comment>
<evidence type="ECO:0000256" key="2">
    <source>
        <dbReference type="ARBA" id="ARBA00023002"/>
    </source>
</evidence>
<gene>
    <name evidence="4" type="ORF">C8P69_105317</name>
</gene>
<feature type="domain" description="Flavodoxin-like fold" evidence="3">
    <location>
        <begin position="4"/>
        <end position="177"/>
    </location>
</feature>
<comment type="caution">
    <text evidence="4">The sequence shown here is derived from an EMBL/GenBank/DDBJ whole genome shotgun (WGS) entry which is preliminary data.</text>
</comment>
<dbReference type="InterPro" id="IPR003680">
    <property type="entry name" value="Flavodoxin_fold"/>
</dbReference>
<dbReference type="GO" id="GO:0003955">
    <property type="term" value="F:NAD(P)H dehydrogenase (quinone) activity"/>
    <property type="evidence" value="ECO:0007669"/>
    <property type="project" value="TreeGrafter"/>
</dbReference>
<protein>
    <submittedName>
        <fullName evidence="4">Putative NADPH-quinone reductase</fullName>
    </submittedName>
</protein>
<keyword evidence="5" id="KW-1185">Reference proteome</keyword>
<dbReference type="EMBL" id="PZZL01000005">
    <property type="protein sequence ID" value="PTM55164.1"/>
    <property type="molecule type" value="Genomic_DNA"/>
</dbReference>
<organism evidence="4 5">
    <name type="scientific">Phreatobacter oligotrophus</name>
    <dbReference type="NCBI Taxonomy" id="1122261"/>
    <lineage>
        <taxon>Bacteria</taxon>
        <taxon>Pseudomonadati</taxon>
        <taxon>Pseudomonadota</taxon>
        <taxon>Alphaproteobacteria</taxon>
        <taxon>Hyphomicrobiales</taxon>
        <taxon>Phreatobacteraceae</taxon>
        <taxon>Phreatobacter</taxon>
    </lineage>
</organism>
<evidence type="ECO:0000313" key="4">
    <source>
        <dbReference type="EMBL" id="PTM55164.1"/>
    </source>
</evidence>
<accession>A0A2T4Z309</accession>
<dbReference type="Gene3D" id="3.40.50.360">
    <property type="match status" value="1"/>
</dbReference>